<dbReference type="EMBL" id="CDGG01000001">
    <property type="protein sequence ID" value="CEI82491.1"/>
    <property type="molecule type" value="Genomic_DNA"/>
</dbReference>
<dbReference type="PANTHER" id="PTHR33931:SF2">
    <property type="entry name" value="HOLIN-LIKE PROTEIN CIDA"/>
    <property type="match status" value="1"/>
</dbReference>
<dbReference type="AlphaFoldDB" id="A0A0A1MU87"/>
<evidence type="ECO:0000256" key="4">
    <source>
        <dbReference type="ARBA" id="ARBA00022989"/>
    </source>
</evidence>
<proteinExistence type="predicted"/>
<dbReference type="Proteomes" id="UP000040453">
    <property type="component" value="Unassembled WGS sequence"/>
</dbReference>
<organism evidence="7 8">
    <name type="scientific">Oceanobacillus oncorhynchi</name>
    <dbReference type="NCBI Taxonomy" id="545501"/>
    <lineage>
        <taxon>Bacteria</taxon>
        <taxon>Bacillati</taxon>
        <taxon>Bacillota</taxon>
        <taxon>Bacilli</taxon>
        <taxon>Bacillales</taxon>
        <taxon>Bacillaceae</taxon>
        <taxon>Oceanobacillus</taxon>
    </lineage>
</organism>
<keyword evidence="2" id="KW-1003">Cell membrane</keyword>
<reference evidence="7 8" key="1">
    <citation type="submission" date="2014-11" db="EMBL/GenBank/DDBJ databases">
        <authorList>
            <person name="Urmite Genomes Urmite Genomes"/>
        </authorList>
    </citation>
    <scope>NUCLEOTIDE SEQUENCE [LARGE SCALE GENOMIC DNA]</scope>
    <source>
        <strain evidence="7 8">Oc5</strain>
    </source>
</reference>
<sequence>MKYFIMILQIGILFLFNFIGQLIQGFFSLSIPGSLIGMLLLFSLLFFKIIPLTWMQAGVDFLLKDIPFFFIPVTIGIIQYLTFFYGKGSLTILLVIVSTFIVIGVSGIVTNFILKKEVKSYD</sequence>
<keyword evidence="8" id="KW-1185">Reference proteome</keyword>
<feature type="transmembrane region" description="Helical" evidence="6">
    <location>
        <begin position="33"/>
        <end position="54"/>
    </location>
</feature>
<protein>
    <submittedName>
        <fullName evidence="7">Holin-like protein CidA</fullName>
    </submittedName>
</protein>
<name>A0A0A1MU87_9BACI</name>
<feature type="transmembrane region" description="Helical" evidence="6">
    <location>
        <begin position="7"/>
        <end position="27"/>
    </location>
</feature>
<dbReference type="STRING" id="545501.BN997_02359"/>
<feature type="transmembrane region" description="Helical" evidence="6">
    <location>
        <begin position="66"/>
        <end position="86"/>
    </location>
</feature>
<evidence type="ECO:0000256" key="6">
    <source>
        <dbReference type="SAM" id="Phobius"/>
    </source>
</evidence>
<dbReference type="PANTHER" id="PTHR33931">
    <property type="entry name" value="HOLIN-LIKE PROTEIN CIDA-RELATED"/>
    <property type="match status" value="1"/>
</dbReference>
<dbReference type="Pfam" id="PF03788">
    <property type="entry name" value="LrgA"/>
    <property type="match status" value="1"/>
</dbReference>
<dbReference type="InterPro" id="IPR005538">
    <property type="entry name" value="LrgA/CidA"/>
</dbReference>
<accession>A0A0A1MU87</accession>
<evidence type="ECO:0000313" key="7">
    <source>
        <dbReference type="EMBL" id="CEI82491.1"/>
    </source>
</evidence>
<dbReference type="NCBIfam" id="NF002460">
    <property type="entry name" value="PRK01658.1"/>
    <property type="match status" value="1"/>
</dbReference>
<keyword evidence="3 6" id="KW-0812">Transmembrane</keyword>
<keyword evidence="5 6" id="KW-0472">Membrane</keyword>
<evidence type="ECO:0000256" key="3">
    <source>
        <dbReference type="ARBA" id="ARBA00022692"/>
    </source>
</evidence>
<feature type="transmembrane region" description="Helical" evidence="6">
    <location>
        <begin position="92"/>
        <end position="114"/>
    </location>
</feature>
<evidence type="ECO:0000256" key="5">
    <source>
        <dbReference type="ARBA" id="ARBA00023136"/>
    </source>
</evidence>
<comment type="subcellular location">
    <subcellularLocation>
        <location evidence="1">Cell membrane</location>
        <topology evidence="1">Multi-pass membrane protein</topology>
    </subcellularLocation>
</comment>
<evidence type="ECO:0000256" key="2">
    <source>
        <dbReference type="ARBA" id="ARBA00022475"/>
    </source>
</evidence>
<dbReference type="RefSeq" id="WP_042532353.1">
    <property type="nucleotide sequence ID" value="NZ_CAXOIH010000005.1"/>
</dbReference>
<dbReference type="OrthoDB" id="3176438at2"/>
<evidence type="ECO:0000256" key="1">
    <source>
        <dbReference type="ARBA" id="ARBA00004651"/>
    </source>
</evidence>
<dbReference type="GO" id="GO:0005886">
    <property type="term" value="C:plasma membrane"/>
    <property type="evidence" value="ECO:0007669"/>
    <property type="project" value="UniProtKB-SubCell"/>
</dbReference>
<evidence type="ECO:0000313" key="8">
    <source>
        <dbReference type="Proteomes" id="UP000040453"/>
    </source>
</evidence>
<gene>
    <name evidence="7" type="primary">cidA</name>
    <name evidence="7" type="ORF">BN997_02359</name>
</gene>
<keyword evidence="4 6" id="KW-1133">Transmembrane helix</keyword>